<feature type="active site" description="Proton acceptor" evidence="8">
    <location>
        <position position="61"/>
    </location>
</feature>
<evidence type="ECO:0000256" key="2">
    <source>
        <dbReference type="ARBA" id="ARBA00002631"/>
    </source>
</evidence>
<evidence type="ECO:0000256" key="3">
    <source>
        <dbReference type="ARBA" id="ARBA00008184"/>
    </source>
</evidence>
<dbReference type="Pfam" id="PF03167">
    <property type="entry name" value="UDG"/>
    <property type="match status" value="1"/>
</dbReference>
<evidence type="ECO:0000313" key="11">
    <source>
        <dbReference type="Proteomes" id="UP000500686"/>
    </source>
</evidence>
<sequence length="233" mass="27284">MKNKFDTFLNIEKKKNYFVELQSKLKQEEINYEIFPAEKDRFRALKFFEPEDTKLIILGQDPYYLPGQADGLAFSTRQNKCPRSLNNMIKELIKDYPNSIIETYSLESWANQGILLINTALSVRSKTPNSHSALGWDIFVKNLIKFIIKFNPKVIFGLWGKQALNFVKEFIDLKLINQDQIIACSHPSPLSYSRTINSFKDFSFYKKVNQKLTKPIDFSLRKENHDSNIKRIK</sequence>
<dbReference type="InterPro" id="IPR005122">
    <property type="entry name" value="Uracil-DNA_glycosylase-like"/>
</dbReference>
<evidence type="ECO:0000256" key="6">
    <source>
        <dbReference type="ARBA" id="ARBA00022801"/>
    </source>
</evidence>
<dbReference type="Gene3D" id="3.40.470.10">
    <property type="entry name" value="Uracil-DNA glycosylase-like domain"/>
    <property type="match status" value="1"/>
</dbReference>
<dbReference type="AlphaFoldDB" id="A0A6M4JGN0"/>
<evidence type="ECO:0000256" key="9">
    <source>
        <dbReference type="RuleBase" id="RU003780"/>
    </source>
</evidence>
<evidence type="ECO:0000256" key="7">
    <source>
        <dbReference type="ARBA" id="ARBA00023204"/>
    </source>
</evidence>
<dbReference type="PANTHER" id="PTHR11264:SF0">
    <property type="entry name" value="URACIL-DNA GLYCOSYLASE"/>
    <property type="match status" value="1"/>
</dbReference>
<comment type="function">
    <text evidence="2 8 9">Excises uracil residues from the DNA which can arise as a result of misincorporation of dUMP residues by DNA polymerase or due to deamination of cytosine.</text>
</comment>
<proteinExistence type="inferred from homology"/>
<reference evidence="10 11" key="1">
    <citation type="submission" date="2020-05" db="EMBL/GenBank/DDBJ databases">
        <title>Novel Mycoplasma species detected in Mirounga angustirostris (northern elephant seal) from the USA.</title>
        <authorList>
            <person name="Volokhov D.V."/>
        </authorList>
    </citation>
    <scope>NUCLEOTIDE SEQUENCE [LARGE SCALE GENOMIC DNA]</scope>
    <source>
        <strain evidence="10 11">Mirounga ES2806-GEN</strain>
    </source>
</reference>
<gene>
    <name evidence="8" type="primary">ung</name>
    <name evidence="10" type="ORF">HLA87_00900</name>
</gene>
<dbReference type="PROSITE" id="PS00130">
    <property type="entry name" value="U_DNA_GLYCOSYLASE"/>
    <property type="match status" value="1"/>
</dbReference>
<dbReference type="PANTHER" id="PTHR11264">
    <property type="entry name" value="URACIL-DNA GLYCOSYLASE"/>
    <property type="match status" value="1"/>
</dbReference>
<evidence type="ECO:0000256" key="4">
    <source>
        <dbReference type="ARBA" id="ARBA00012030"/>
    </source>
</evidence>
<comment type="subcellular location">
    <subcellularLocation>
        <location evidence="8">Cytoplasm</location>
    </subcellularLocation>
</comment>
<dbReference type="GO" id="GO:0005737">
    <property type="term" value="C:cytoplasm"/>
    <property type="evidence" value="ECO:0007669"/>
    <property type="project" value="UniProtKB-SubCell"/>
</dbReference>
<dbReference type="SMART" id="SM00986">
    <property type="entry name" value="UDG"/>
    <property type="match status" value="1"/>
</dbReference>
<protein>
    <recommendedName>
        <fullName evidence="4 8">Uracil-DNA glycosylase</fullName>
        <shortName evidence="8">UDG</shortName>
        <ecNumber evidence="4 8">3.2.2.27</ecNumber>
    </recommendedName>
</protein>
<comment type="catalytic activity">
    <reaction evidence="1 8 9">
        <text>Hydrolyzes single-stranded DNA or mismatched double-stranded DNA and polynucleotides, releasing free uracil.</text>
        <dbReference type="EC" id="3.2.2.27"/>
    </reaction>
</comment>
<comment type="similarity">
    <text evidence="3 8 9">Belongs to the uracil-DNA glycosylase (UDG) superfamily. UNG family.</text>
</comment>
<keyword evidence="11" id="KW-1185">Reference proteome</keyword>
<dbReference type="CDD" id="cd10027">
    <property type="entry name" value="UDG-F1-like"/>
    <property type="match status" value="1"/>
</dbReference>
<keyword evidence="7 8" id="KW-0234">DNA repair</keyword>
<dbReference type="GO" id="GO:0097510">
    <property type="term" value="P:base-excision repair, AP site formation via deaminated base removal"/>
    <property type="evidence" value="ECO:0007669"/>
    <property type="project" value="TreeGrafter"/>
</dbReference>
<keyword evidence="8" id="KW-0963">Cytoplasm</keyword>
<dbReference type="NCBIfam" id="TIGR00628">
    <property type="entry name" value="ung"/>
    <property type="match status" value="1"/>
</dbReference>
<dbReference type="EMBL" id="CP053096">
    <property type="protein sequence ID" value="QJR43841.1"/>
    <property type="molecule type" value="Genomic_DNA"/>
</dbReference>
<dbReference type="SMART" id="SM00987">
    <property type="entry name" value="UreE_C"/>
    <property type="match status" value="1"/>
</dbReference>
<dbReference type="KEGG" id="mmir:HLA87_00900"/>
<evidence type="ECO:0000256" key="8">
    <source>
        <dbReference type="HAMAP-Rule" id="MF_00148"/>
    </source>
</evidence>
<dbReference type="InterPro" id="IPR002043">
    <property type="entry name" value="UDG_fam1"/>
</dbReference>
<dbReference type="InterPro" id="IPR018085">
    <property type="entry name" value="Ura-DNA_Glyclase_AS"/>
</dbReference>
<dbReference type="SUPFAM" id="SSF52141">
    <property type="entry name" value="Uracil-DNA glycosylase-like"/>
    <property type="match status" value="1"/>
</dbReference>
<keyword evidence="5 8" id="KW-0227">DNA damage</keyword>
<evidence type="ECO:0000256" key="1">
    <source>
        <dbReference type="ARBA" id="ARBA00001400"/>
    </source>
</evidence>
<evidence type="ECO:0000313" key="10">
    <source>
        <dbReference type="EMBL" id="QJR43841.1"/>
    </source>
</evidence>
<accession>A0A6M4JGN0</accession>
<dbReference type="HAMAP" id="MF_00148">
    <property type="entry name" value="UDG"/>
    <property type="match status" value="1"/>
</dbReference>
<dbReference type="Proteomes" id="UP000500686">
    <property type="component" value="Chromosome"/>
</dbReference>
<dbReference type="EC" id="3.2.2.27" evidence="4 8"/>
<keyword evidence="10" id="KW-0326">Glycosidase</keyword>
<dbReference type="NCBIfam" id="NF003592">
    <property type="entry name" value="PRK05254.1-5"/>
    <property type="match status" value="1"/>
</dbReference>
<keyword evidence="6 8" id="KW-0378">Hydrolase</keyword>
<name>A0A6M4JGN0_9MOLU</name>
<organism evidence="10 11">
    <name type="scientific">Mycoplasma miroungigenitalium</name>
    <dbReference type="NCBI Taxonomy" id="754515"/>
    <lineage>
        <taxon>Bacteria</taxon>
        <taxon>Bacillati</taxon>
        <taxon>Mycoplasmatota</taxon>
        <taxon>Mollicutes</taxon>
        <taxon>Mycoplasmataceae</taxon>
        <taxon>Mycoplasma</taxon>
    </lineage>
</organism>
<dbReference type="GO" id="GO:0004844">
    <property type="term" value="F:uracil DNA N-glycosylase activity"/>
    <property type="evidence" value="ECO:0007669"/>
    <property type="project" value="UniProtKB-UniRule"/>
</dbReference>
<dbReference type="InterPro" id="IPR036895">
    <property type="entry name" value="Uracil-DNA_glycosylase-like_sf"/>
</dbReference>
<evidence type="ECO:0000256" key="5">
    <source>
        <dbReference type="ARBA" id="ARBA00022763"/>
    </source>
</evidence>